<evidence type="ECO:0008006" key="3">
    <source>
        <dbReference type="Google" id="ProtNLM"/>
    </source>
</evidence>
<reference evidence="1 2" key="1">
    <citation type="submission" date="2024-05" db="EMBL/GenBank/DDBJ databases">
        <authorList>
            <person name="Wallberg A."/>
        </authorList>
    </citation>
    <scope>NUCLEOTIDE SEQUENCE [LARGE SCALE GENOMIC DNA]</scope>
</reference>
<protein>
    <recommendedName>
        <fullName evidence="3">C-type lectin domain-containing protein</fullName>
    </recommendedName>
</protein>
<evidence type="ECO:0000313" key="2">
    <source>
        <dbReference type="Proteomes" id="UP001497623"/>
    </source>
</evidence>
<dbReference type="Gene3D" id="3.10.100.10">
    <property type="entry name" value="Mannose-Binding Protein A, subunit A"/>
    <property type="match status" value="1"/>
</dbReference>
<dbReference type="InterPro" id="IPR016187">
    <property type="entry name" value="CTDL_fold"/>
</dbReference>
<comment type="caution">
    <text evidence="1">The sequence shown here is derived from an EMBL/GenBank/DDBJ whole genome shotgun (WGS) entry which is preliminary data.</text>
</comment>
<gene>
    <name evidence="1" type="ORF">MNOR_LOCUS12636</name>
</gene>
<dbReference type="InterPro" id="IPR016186">
    <property type="entry name" value="C-type_lectin-like/link_sf"/>
</dbReference>
<accession>A0AAV2QGB8</accession>
<dbReference type="CDD" id="cd00037">
    <property type="entry name" value="CLECT"/>
    <property type="match status" value="1"/>
</dbReference>
<sequence>MDKCNNYETPHHYYPMVCQAKFNGVDESFYLSNNFTYENGILALKPVFGKYMNWLGSIKRCQKYKSEPFIPRSESDWEWLRIVSSGIDDPLPHNLWLPASDRNVEGILKWVPTEDATHDPFIPWAKNEVMRMNKNKRDCLQLWSGNGHLASMDDCESVYNTLNNYYPMVCKATFR</sequence>
<dbReference type="AlphaFoldDB" id="A0AAV2QGB8"/>
<evidence type="ECO:0000313" key="1">
    <source>
        <dbReference type="EMBL" id="CAL4085281.1"/>
    </source>
</evidence>
<feature type="non-terminal residue" evidence="1">
    <location>
        <position position="175"/>
    </location>
</feature>
<organism evidence="1 2">
    <name type="scientific">Meganyctiphanes norvegica</name>
    <name type="common">Northern krill</name>
    <name type="synonym">Thysanopoda norvegica</name>
    <dbReference type="NCBI Taxonomy" id="48144"/>
    <lineage>
        <taxon>Eukaryota</taxon>
        <taxon>Metazoa</taxon>
        <taxon>Ecdysozoa</taxon>
        <taxon>Arthropoda</taxon>
        <taxon>Crustacea</taxon>
        <taxon>Multicrustacea</taxon>
        <taxon>Malacostraca</taxon>
        <taxon>Eumalacostraca</taxon>
        <taxon>Eucarida</taxon>
        <taxon>Euphausiacea</taxon>
        <taxon>Euphausiidae</taxon>
        <taxon>Meganyctiphanes</taxon>
    </lineage>
</organism>
<proteinExistence type="predicted"/>
<dbReference type="SUPFAM" id="SSF56436">
    <property type="entry name" value="C-type lectin-like"/>
    <property type="match status" value="1"/>
</dbReference>
<keyword evidence="2" id="KW-1185">Reference proteome</keyword>
<name>A0AAV2QGB8_MEGNR</name>
<dbReference type="Proteomes" id="UP001497623">
    <property type="component" value="Unassembled WGS sequence"/>
</dbReference>
<dbReference type="EMBL" id="CAXKWB010006967">
    <property type="protein sequence ID" value="CAL4085281.1"/>
    <property type="molecule type" value="Genomic_DNA"/>
</dbReference>